<dbReference type="Proteomes" id="UP001164286">
    <property type="component" value="Unassembled WGS sequence"/>
</dbReference>
<dbReference type="InterPro" id="IPR029063">
    <property type="entry name" value="SAM-dependent_MTases_sf"/>
</dbReference>
<dbReference type="PANTHER" id="PTHR43036:SF2">
    <property type="entry name" value="OS04G0481300 PROTEIN"/>
    <property type="match status" value="1"/>
</dbReference>
<accession>A0AA38H398</accession>
<name>A0AA38H398_9TREE</name>
<dbReference type="EMBL" id="JAKWFO010000011">
    <property type="protein sequence ID" value="KAI9633278.1"/>
    <property type="molecule type" value="Genomic_DNA"/>
</dbReference>
<evidence type="ECO:0000313" key="2">
    <source>
        <dbReference type="Proteomes" id="UP001164286"/>
    </source>
</evidence>
<keyword evidence="2" id="KW-1185">Reference proteome</keyword>
<proteinExistence type="predicted"/>
<comment type="caution">
    <text evidence="1">The sequence shown here is derived from an EMBL/GenBank/DDBJ whole genome shotgun (WGS) entry which is preliminary data.</text>
</comment>
<dbReference type="AlphaFoldDB" id="A0AA38H398"/>
<gene>
    <name evidence="1" type="ORF">MKK02DRAFT_18641</name>
</gene>
<dbReference type="SUPFAM" id="SSF53335">
    <property type="entry name" value="S-adenosyl-L-methionine-dependent methyltransferases"/>
    <property type="match status" value="1"/>
</dbReference>
<dbReference type="PANTHER" id="PTHR43036">
    <property type="entry name" value="OSJNBB0011N17.9 PROTEIN"/>
    <property type="match status" value="1"/>
</dbReference>
<evidence type="ECO:0008006" key="3">
    <source>
        <dbReference type="Google" id="ProtNLM"/>
    </source>
</evidence>
<sequence>MSTSIPSGTSRWPVSPLPPRHTSWPYTPSDFRRSDESPDTNFYGPARFVTHIDDNAIATLRSYYGEVLPKQGRVLDLCSSWISHFPPELEAAAKTRGERGGLEVIGMGMNQAELAANPILSSSHLVDLNADPTLPSPVTDLDATVCVVSIDYLTQPLTVLQGILAASKPGATVHLILSNRCFPTKAVGRWLRISEEERVKMVGDYLHFSGWKEIEVVTLVAPGSGRTWIGGGSDPLWVVRGRKGEA</sequence>
<dbReference type="GeneID" id="77725187"/>
<organism evidence="1 2">
    <name type="scientific">Dioszegia hungarica</name>
    <dbReference type="NCBI Taxonomy" id="4972"/>
    <lineage>
        <taxon>Eukaryota</taxon>
        <taxon>Fungi</taxon>
        <taxon>Dikarya</taxon>
        <taxon>Basidiomycota</taxon>
        <taxon>Agaricomycotina</taxon>
        <taxon>Tremellomycetes</taxon>
        <taxon>Tremellales</taxon>
        <taxon>Bulleribasidiaceae</taxon>
        <taxon>Dioszegia</taxon>
    </lineage>
</organism>
<reference evidence="1" key="1">
    <citation type="journal article" date="2022" name="G3 (Bethesda)">
        <title>High quality genome of the basidiomycete yeast Dioszegia hungarica PDD-24b-2 isolated from cloud water.</title>
        <authorList>
            <person name="Jarrige D."/>
            <person name="Haridas S."/>
            <person name="Bleykasten-Grosshans C."/>
            <person name="Joly M."/>
            <person name="Nadalig T."/>
            <person name="Sancelme M."/>
            <person name="Vuilleumier S."/>
            <person name="Grigoriev I.V."/>
            <person name="Amato P."/>
            <person name="Bringel F."/>
        </authorList>
    </citation>
    <scope>NUCLEOTIDE SEQUENCE</scope>
    <source>
        <strain evidence="1">PDD-24b-2</strain>
    </source>
</reference>
<evidence type="ECO:0000313" key="1">
    <source>
        <dbReference type="EMBL" id="KAI9633278.1"/>
    </source>
</evidence>
<protein>
    <recommendedName>
        <fullName evidence="3">S-adenosyl-L-methionine-dependent methyltransferase</fullName>
    </recommendedName>
</protein>
<dbReference type="RefSeq" id="XP_052943055.1">
    <property type="nucleotide sequence ID" value="XM_053085986.1"/>
</dbReference>